<gene>
    <name evidence="1" type="ORF">FA95DRAFT_1583446</name>
</gene>
<dbReference type="Proteomes" id="UP000814033">
    <property type="component" value="Unassembled WGS sequence"/>
</dbReference>
<sequence>MSTGASPARKAAELKSLLGNANAKLKPGAAVLPLGKTPVARQKSGRWMRNKANSVTLERAKSRARVEVDFVLSSDTFVQGQSLSGHLTLRVRKCAKKESPVLLADAKVRVVGFECIPDEDARHVFYQHTRMLEEASYASEQIYGDGPDDTDSEGYRRGREGVHNLPFEMDLPVNPDGDNAKGDVELHGGAAVRYIVMISVKVKDADTSRRSLAHFYRSCSIWPQLRLQSILAPAPRALVSTAAKSLFLGGKNRCNKLKLTARLPRLSYFAGQRCYVHIRICNDTSRAVRGIAIALVRTVSVYRPRLTRGTEGETEKELESYETSSFVRDVAESQLELGERASKGHASAKGWWTGVEQNEETEFFHWILIPVSRY</sequence>
<protein>
    <submittedName>
        <fullName evidence="1">Uncharacterized protein</fullName>
    </submittedName>
</protein>
<reference evidence="1" key="1">
    <citation type="submission" date="2021-02" db="EMBL/GenBank/DDBJ databases">
        <authorList>
            <consortium name="DOE Joint Genome Institute"/>
            <person name="Ahrendt S."/>
            <person name="Looney B.P."/>
            <person name="Miyauchi S."/>
            <person name="Morin E."/>
            <person name="Drula E."/>
            <person name="Courty P.E."/>
            <person name="Chicoki N."/>
            <person name="Fauchery L."/>
            <person name="Kohler A."/>
            <person name="Kuo A."/>
            <person name="Labutti K."/>
            <person name="Pangilinan J."/>
            <person name="Lipzen A."/>
            <person name="Riley R."/>
            <person name="Andreopoulos W."/>
            <person name="He G."/>
            <person name="Johnson J."/>
            <person name="Barry K.W."/>
            <person name="Grigoriev I.V."/>
            <person name="Nagy L."/>
            <person name="Hibbett D."/>
            <person name="Henrissat B."/>
            <person name="Matheny P.B."/>
            <person name="Labbe J."/>
            <person name="Martin F."/>
        </authorList>
    </citation>
    <scope>NUCLEOTIDE SEQUENCE</scope>
    <source>
        <strain evidence="1">FP105234-sp</strain>
    </source>
</reference>
<organism evidence="1 2">
    <name type="scientific">Auriscalpium vulgare</name>
    <dbReference type="NCBI Taxonomy" id="40419"/>
    <lineage>
        <taxon>Eukaryota</taxon>
        <taxon>Fungi</taxon>
        <taxon>Dikarya</taxon>
        <taxon>Basidiomycota</taxon>
        <taxon>Agaricomycotina</taxon>
        <taxon>Agaricomycetes</taxon>
        <taxon>Russulales</taxon>
        <taxon>Auriscalpiaceae</taxon>
        <taxon>Auriscalpium</taxon>
    </lineage>
</organism>
<accession>A0ACB8RMS7</accession>
<evidence type="ECO:0000313" key="2">
    <source>
        <dbReference type="Proteomes" id="UP000814033"/>
    </source>
</evidence>
<dbReference type="EMBL" id="MU275958">
    <property type="protein sequence ID" value="KAI0045197.1"/>
    <property type="molecule type" value="Genomic_DNA"/>
</dbReference>
<reference evidence="1" key="2">
    <citation type="journal article" date="2022" name="New Phytol.">
        <title>Evolutionary transition to the ectomycorrhizal habit in the genomes of a hyperdiverse lineage of mushroom-forming fungi.</title>
        <authorList>
            <person name="Looney B."/>
            <person name="Miyauchi S."/>
            <person name="Morin E."/>
            <person name="Drula E."/>
            <person name="Courty P.E."/>
            <person name="Kohler A."/>
            <person name="Kuo A."/>
            <person name="LaButti K."/>
            <person name="Pangilinan J."/>
            <person name="Lipzen A."/>
            <person name="Riley R."/>
            <person name="Andreopoulos W."/>
            <person name="He G."/>
            <person name="Johnson J."/>
            <person name="Nolan M."/>
            <person name="Tritt A."/>
            <person name="Barry K.W."/>
            <person name="Grigoriev I.V."/>
            <person name="Nagy L.G."/>
            <person name="Hibbett D."/>
            <person name="Henrissat B."/>
            <person name="Matheny P.B."/>
            <person name="Labbe J."/>
            <person name="Martin F.M."/>
        </authorList>
    </citation>
    <scope>NUCLEOTIDE SEQUENCE</scope>
    <source>
        <strain evidence="1">FP105234-sp</strain>
    </source>
</reference>
<evidence type="ECO:0000313" key="1">
    <source>
        <dbReference type="EMBL" id="KAI0045197.1"/>
    </source>
</evidence>
<keyword evidence="2" id="KW-1185">Reference proteome</keyword>
<comment type="caution">
    <text evidence="1">The sequence shown here is derived from an EMBL/GenBank/DDBJ whole genome shotgun (WGS) entry which is preliminary data.</text>
</comment>
<name>A0ACB8RMS7_9AGAM</name>
<proteinExistence type="predicted"/>